<dbReference type="Gene3D" id="3.10.540.10">
    <property type="entry name" value="duf1285 like domain"/>
    <property type="match status" value="1"/>
</dbReference>
<dbReference type="RefSeq" id="WP_240985754.1">
    <property type="nucleotide sequence ID" value="NZ_CDGJ01000081.1"/>
</dbReference>
<organism evidence="1">
    <name type="scientific">Acididesulfobacillus acetoxydans</name>
    <dbReference type="NCBI Taxonomy" id="1561005"/>
    <lineage>
        <taxon>Bacteria</taxon>
        <taxon>Bacillati</taxon>
        <taxon>Bacillota</taxon>
        <taxon>Clostridia</taxon>
        <taxon>Eubacteriales</taxon>
        <taxon>Peptococcaceae</taxon>
        <taxon>Acididesulfobacillus</taxon>
    </lineage>
</organism>
<dbReference type="Proteomes" id="UP001071230">
    <property type="component" value="Unassembled WGS sequence"/>
</dbReference>
<reference evidence="1" key="2">
    <citation type="submission" date="2020-01" db="EMBL/GenBank/DDBJ databases">
        <authorList>
            <person name="Hornung B."/>
        </authorList>
    </citation>
    <scope>NUCLEOTIDE SEQUENCE</scope>
    <source>
        <strain evidence="1">PacBioINE</strain>
    </source>
</reference>
<evidence type="ECO:0000313" key="2">
    <source>
        <dbReference type="EMBL" id="CEJ08386.1"/>
    </source>
</evidence>
<dbReference type="AlphaFoldDB" id="A0A8S0W974"/>
<reference evidence="2" key="1">
    <citation type="submission" date="2014-11" db="EMBL/GenBank/DDBJ databases">
        <authorList>
            <person name="Hornung B.V."/>
        </authorList>
    </citation>
    <scope>NUCLEOTIDE SEQUENCE</scope>
    <source>
        <strain evidence="2">INE</strain>
    </source>
</reference>
<dbReference type="KEGG" id="aacx:DEACI_3053"/>
<accession>A0A8S0W974</accession>
<evidence type="ECO:0000313" key="1">
    <source>
        <dbReference type="EMBL" id="CAA7602379.1"/>
    </source>
</evidence>
<sequence length="152" mass="17987">MGDFSGPEVHIDKNGIWYADGVEMVNEEIIKLFASHLTKDDYGKYQINWRNQLYPVSVEDAPFFVQSVSEQVGQPMIQLYDGRKLPLPLGCIVMKENIPYISLFWQYDTKLSRASYCELCKNLIERDGRYFIRYGDNEWLIEEVERDRLERF</sequence>
<protein>
    <recommendedName>
        <fullName evidence="4">DUF1285 domain-containing protein</fullName>
    </recommendedName>
</protein>
<dbReference type="EMBL" id="LR746496">
    <property type="protein sequence ID" value="CAA7602379.1"/>
    <property type="molecule type" value="Genomic_DNA"/>
</dbReference>
<evidence type="ECO:0000313" key="3">
    <source>
        <dbReference type="Proteomes" id="UP001071230"/>
    </source>
</evidence>
<dbReference type="EMBL" id="CDGJ01000081">
    <property type="protein sequence ID" value="CEJ08386.1"/>
    <property type="molecule type" value="Genomic_DNA"/>
</dbReference>
<gene>
    <name evidence="2" type="ORF">DEACI_2862</name>
    <name evidence="1" type="ORF">DEACI_3053</name>
</gene>
<evidence type="ECO:0008006" key="4">
    <source>
        <dbReference type="Google" id="ProtNLM"/>
    </source>
</evidence>
<keyword evidence="3" id="KW-1185">Reference proteome</keyword>
<dbReference type="Proteomes" id="UP000836597">
    <property type="component" value="Chromosome"/>
</dbReference>
<name>A0A8S0W974_9FIRM</name>
<proteinExistence type="predicted"/>